<reference evidence="2" key="1">
    <citation type="submission" date="2020-07" db="EMBL/GenBank/DDBJ databases">
        <title>Multicomponent nature underlies the extraordinary mechanical properties of spider dragline silk.</title>
        <authorList>
            <person name="Kono N."/>
            <person name="Nakamura H."/>
            <person name="Mori M."/>
            <person name="Yoshida Y."/>
            <person name="Ohtoshi R."/>
            <person name="Malay A.D."/>
            <person name="Moran D.A.P."/>
            <person name="Tomita M."/>
            <person name="Numata K."/>
            <person name="Arakawa K."/>
        </authorList>
    </citation>
    <scope>NUCLEOTIDE SEQUENCE</scope>
</reference>
<feature type="chain" id="PRO_5036497872" evidence="1">
    <location>
        <begin position="18"/>
        <end position="107"/>
    </location>
</feature>
<evidence type="ECO:0000256" key="1">
    <source>
        <dbReference type="SAM" id="SignalP"/>
    </source>
</evidence>
<keyword evidence="1" id="KW-0732">Signal</keyword>
<name>A0A8X6JW32_TRICU</name>
<organism evidence="2 3">
    <name type="scientific">Trichonephila clavata</name>
    <name type="common">Joro spider</name>
    <name type="synonym">Nephila clavata</name>
    <dbReference type="NCBI Taxonomy" id="2740835"/>
    <lineage>
        <taxon>Eukaryota</taxon>
        <taxon>Metazoa</taxon>
        <taxon>Ecdysozoa</taxon>
        <taxon>Arthropoda</taxon>
        <taxon>Chelicerata</taxon>
        <taxon>Arachnida</taxon>
        <taxon>Araneae</taxon>
        <taxon>Araneomorphae</taxon>
        <taxon>Entelegynae</taxon>
        <taxon>Araneoidea</taxon>
        <taxon>Nephilidae</taxon>
        <taxon>Trichonephila</taxon>
    </lineage>
</organism>
<proteinExistence type="predicted"/>
<dbReference type="Proteomes" id="UP000887116">
    <property type="component" value="Unassembled WGS sequence"/>
</dbReference>
<dbReference type="OrthoDB" id="6060011at2759"/>
<protein>
    <submittedName>
        <fullName evidence="2">WAP domain-containing protein</fullName>
    </submittedName>
</protein>
<gene>
    <name evidence="2" type="primary">AVEN_263638_1</name>
    <name evidence="2" type="ORF">TNCT_158071</name>
</gene>
<sequence>MWTFFLFLSLIVSQTLSQNKPFPFGPRRRILPGQRSSGCSDCAAELKQCILTCVEKFDCSEMNVKDMTLWTINRKPVTNFIMDDYGSHCKISQMTPFFFIYTAFPGS</sequence>
<evidence type="ECO:0000313" key="2">
    <source>
        <dbReference type="EMBL" id="GFR20256.1"/>
    </source>
</evidence>
<evidence type="ECO:0000313" key="3">
    <source>
        <dbReference type="Proteomes" id="UP000887116"/>
    </source>
</evidence>
<keyword evidence="3" id="KW-1185">Reference proteome</keyword>
<dbReference type="EMBL" id="BMAO01027874">
    <property type="protein sequence ID" value="GFR20256.1"/>
    <property type="molecule type" value="Genomic_DNA"/>
</dbReference>
<dbReference type="AlphaFoldDB" id="A0A8X6JW32"/>
<accession>A0A8X6JW32</accession>
<comment type="caution">
    <text evidence="2">The sequence shown here is derived from an EMBL/GenBank/DDBJ whole genome shotgun (WGS) entry which is preliminary data.</text>
</comment>
<feature type="signal peptide" evidence="1">
    <location>
        <begin position="1"/>
        <end position="17"/>
    </location>
</feature>